<keyword evidence="2" id="KW-1185">Reference proteome</keyword>
<evidence type="ECO:0000313" key="2">
    <source>
        <dbReference type="Proteomes" id="UP000324222"/>
    </source>
</evidence>
<name>A0A5B7HV35_PORTR</name>
<sequence>MAKCLTLYVVEFEPTRGRLPDPTLTTLSTMPHGGCSFFLHLPLGRVVFVAQEASNSIWQGGL</sequence>
<organism evidence="1 2">
    <name type="scientific">Portunus trituberculatus</name>
    <name type="common">Swimming crab</name>
    <name type="synonym">Neptunus trituberculatus</name>
    <dbReference type="NCBI Taxonomy" id="210409"/>
    <lineage>
        <taxon>Eukaryota</taxon>
        <taxon>Metazoa</taxon>
        <taxon>Ecdysozoa</taxon>
        <taxon>Arthropoda</taxon>
        <taxon>Crustacea</taxon>
        <taxon>Multicrustacea</taxon>
        <taxon>Malacostraca</taxon>
        <taxon>Eumalacostraca</taxon>
        <taxon>Eucarida</taxon>
        <taxon>Decapoda</taxon>
        <taxon>Pleocyemata</taxon>
        <taxon>Brachyura</taxon>
        <taxon>Eubrachyura</taxon>
        <taxon>Portunoidea</taxon>
        <taxon>Portunidae</taxon>
        <taxon>Portuninae</taxon>
        <taxon>Portunus</taxon>
    </lineage>
</organism>
<gene>
    <name evidence="1" type="ORF">E2C01_070780</name>
</gene>
<reference evidence="1 2" key="1">
    <citation type="submission" date="2019-05" db="EMBL/GenBank/DDBJ databases">
        <title>Another draft genome of Portunus trituberculatus and its Hox gene families provides insights of decapod evolution.</title>
        <authorList>
            <person name="Jeong J.-H."/>
            <person name="Song I."/>
            <person name="Kim S."/>
            <person name="Choi T."/>
            <person name="Kim D."/>
            <person name="Ryu S."/>
            <person name="Kim W."/>
        </authorList>
    </citation>
    <scope>NUCLEOTIDE SEQUENCE [LARGE SCALE GENOMIC DNA]</scope>
    <source>
        <tissue evidence="1">Muscle</tissue>
    </source>
</reference>
<dbReference type="EMBL" id="VSRR010043198">
    <property type="protein sequence ID" value="MPC76370.1"/>
    <property type="molecule type" value="Genomic_DNA"/>
</dbReference>
<dbReference type="AlphaFoldDB" id="A0A5B7HV35"/>
<protein>
    <submittedName>
        <fullName evidence="1">Uncharacterized protein</fullName>
    </submittedName>
</protein>
<dbReference type="Proteomes" id="UP000324222">
    <property type="component" value="Unassembled WGS sequence"/>
</dbReference>
<comment type="caution">
    <text evidence="1">The sequence shown here is derived from an EMBL/GenBank/DDBJ whole genome shotgun (WGS) entry which is preliminary data.</text>
</comment>
<evidence type="ECO:0000313" key="1">
    <source>
        <dbReference type="EMBL" id="MPC76370.1"/>
    </source>
</evidence>
<proteinExistence type="predicted"/>
<accession>A0A5B7HV35</accession>